<comment type="caution">
    <text evidence="1">The sequence shown here is derived from an EMBL/GenBank/DDBJ whole genome shotgun (WGS) entry which is preliminary data.</text>
</comment>
<proteinExistence type="predicted"/>
<dbReference type="AlphaFoldDB" id="A0A849BRG6"/>
<protein>
    <submittedName>
        <fullName evidence="1">Uncharacterized protein</fullName>
    </submittedName>
</protein>
<dbReference type="RefSeq" id="WP_171201971.1">
    <property type="nucleotide sequence ID" value="NZ_BAAANP010000001.1"/>
</dbReference>
<reference evidence="1 2" key="1">
    <citation type="submission" date="2020-05" db="EMBL/GenBank/DDBJ databases">
        <title>MicrobeNet Type strains.</title>
        <authorList>
            <person name="Nicholson A.C."/>
        </authorList>
    </citation>
    <scope>NUCLEOTIDE SEQUENCE [LARGE SCALE GENOMIC DNA]</scope>
    <source>
        <strain evidence="1 2">JCM 14547</strain>
    </source>
</reference>
<dbReference type="EMBL" id="JABEMA010000021">
    <property type="protein sequence ID" value="NNH22116.1"/>
    <property type="molecule type" value="Genomic_DNA"/>
</dbReference>
<gene>
    <name evidence="1" type="ORF">HLB09_03245</name>
</gene>
<accession>A0A849BRG6</accession>
<dbReference type="Proteomes" id="UP000555552">
    <property type="component" value="Unassembled WGS sequence"/>
</dbReference>
<evidence type="ECO:0000313" key="2">
    <source>
        <dbReference type="Proteomes" id="UP000555552"/>
    </source>
</evidence>
<name>A0A849BRG6_9ACTN</name>
<sequence>MTSSTLHVVRTARVPAQRTAAPVQRSCYLPHCGAPAELRVVVSGMDWYRCTGCGVEYPEIAYSQRPAGA</sequence>
<organism evidence="1 2">
    <name type="scientific">Pseudokineococcus marinus</name>
    <dbReference type="NCBI Taxonomy" id="351215"/>
    <lineage>
        <taxon>Bacteria</taxon>
        <taxon>Bacillati</taxon>
        <taxon>Actinomycetota</taxon>
        <taxon>Actinomycetes</taxon>
        <taxon>Kineosporiales</taxon>
        <taxon>Kineosporiaceae</taxon>
        <taxon>Pseudokineococcus</taxon>
    </lineage>
</organism>
<evidence type="ECO:0000313" key="1">
    <source>
        <dbReference type="EMBL" id="NNH22116.1"/>
    </source>
</evidence>
<keyword evidence="2" id="KW-1185">Reference proteome</keyword>